<dbReference type="AlphaFoldDB" id="A0A6P2Z9N2"/>
<protein>
    <submittedName>
        <fullName evidence="1">Uncharacterized protein</fullName>
    </submittedName>
</protein>
<accession>A0A6P2Z9N2</accession>
<proteinExistence type="predicted"/>
<dbReference type="Proteomes" id="UP000494274">
    <property type="component" value="Unassembled WGS sequence"/>
</dbReference>
<sequence>MVDPYLPRPVAQFSVAQDFKSKKRSVRLRMPPYIAVMNLTHGM</sequence>
<gene>
    <name evidence="1" type="ORF">BLA18112_05886</name>
</gene>
<evidence type="ECO:0000313" key="2">
    <source>
        <dbReference type="Proteomes" id="UP000494274"/>
    </source>
</evidence>
<reference evidence="1 2" key="1">
    <citation type="submission" date="2019-09" db="EMBL/GenBank/DDBJ databases">
        <authorList>
            <person name="Depoorter E."/>
        </authorList>
    </citation>
    <scope>NUCLEOTIDE SEQUENCE [LARGE SCALE GENOMIC DNA]</scope>
    <source>
        <strain evidence="1">R-18112</strain>
    </source>
</reference>
<organism evidence="1 2">
    <name type="scientific">Burkholderia lata (strain ATCC 17760 / DSM 23089 / LMG 22485 / NCIMB 9086 / R18194 / 383)</name>
    <dbReference type="NCBI Taxonomy" id="482957"/>
    <lineage>
        <taxon>Bacteria</taxon>
        <taxon>Pseudomonadati</taxon>
        <taxon>Pseudomonadota</taxon>
        <taxon>Betaproteobacteria</taxon>
        <taxon>Burkholderiales</taxon>
        <taxon>Burkholderiaceae</taxon>
        <taxon>Burkholderia</taxon>
        <taxon>Burkholderia cepacia complex</taxon>
    </lineage>
</organism>
<evidence type="ECO:0000313" key="1">
    <source>
        <dbReference type="EMBL" id="VWD28555.1"/>
    </source>
</evidence>
<name>A0A6P2Z9N2_BURL3</name>
<dbReference type="EMBL" id="CABVQI010000022">
    <property type="protein sequence ID" value="VWD28555.1"/>
    <property type="molecule type" value="Genomic_DNA"/>
</dbReference>